<sequence>MALPHAGVSRLQCGKKGKKSRKIRRLDIYNHLPADLYSAQYRIVPGHVESGKIKIESRKNLELFLSYGGTIVQHGRYHQHLNTLFGPSRIFRGVIPRPAAGL</sequence>
<dbReference type="EMBL" id="CP001323">
    <property type="protein sequence ID" value="ACO61467.1"/>
    <property type="molecule type" value="Genomic_DNA"/>
</dbReference>
<organism evidence="1 2">
    <name type="scientific">Micromonas commoda (strain RCC299 / NOUM17 / CCMP2709)</name>
    <name type="common">Picoplanktonic green alga</name>
    <dbReference type="NCBI Taxonomy" id="296587"/>
    <lineage>
        <taxon>Eukaryota</taxon>
        <taxon>Viridiplantae</taxon>
        <taxon>Chlorophyta</taxon>
        <taxon>Mamiellophyceae</taxon>
        <taxon>Mamiellales</taxon>
        <taxon>Mamiellaceae</taxon>
        <taxon>Micromonas</taxon>
    </lineage>
</organism>
<dbReference type="GeneID" id="8241399"/>
<dbReference type="KEGG" id="mis:MICPUN_55868"/>
<evidence type="ECO:0000313" key="2">
    <source>
        <dbReference type="Proteomes" id="UP000002009"/>
    </source>
</evidence>
<keyword evidence="2" id="KW-1185">Reference proteome</keyword>
<dbReference type="Proteomes" id="UP000002009">
    <property type="component" value="Chromosome 2"/>
</dbReference>
<name>C1DYP8_MICCC</name>
<dbReference type="RefSeq" id="XP_002500209.1">
    <property type="nucleotide sequence ID" value="XM_002500163.1"/>
</dbReference>
<dbReference type="InParanoid" id="C1DYP8"/>
<gene>
    <name evidence="1" type="ORF">MICPUN_55868</name>
</gene>
<evidence type="ECO:0000313" key="1">
    <source>
        <dbReference type="EMBL" id="ACO61467.1"/>
    </source>
</evidence>
<protein>
    <submittedName>
        <fullName evidence="1">Uncharacterized protein</fullName>
    </submittedName>
</protein>
<accession>C1DYP8</accession>
<reference evidence="1 2" key="1">
    <citation type="journal article" date="2009" name="Science">
        <title>Green evolution and dynamic adaptations revealed by genomes of the marine picoeukaryotes Micromonas.</title>
        <authorList>
            <person name="Worden A.Z."/>
            <person name="Lee J.H."/>
            <person name="Mock T."/>
            <person name="Rouze P."/>
            <person name="Simmons M.P."/>
            <person name="Aerts A.L."/>
            <person name="Allen A.E."/>
            <person name="Cuvelier M.L."/>
            <person name="Derelle E."/>
            <person name="Everett M.V."/>
            <person name="Foulon E."/>
            <person name="Grimwood J."/>
            <person name="Gundlach H."/>
            <person name="Henrissat B."/>
            <person name="Napoli C."/>
            <person name="McDonald S.M."/>
            <person name="Parker M.S."/>
            <person name="Rombauts S."/>
            <person name="Salamov A."/>
            <person name="Von Dassow P."/>
            <person name="Badger J.H."/>
            <person name="Coutinho P.M."/>
            <person name="Demir E."/>
            <person name="Dubchak I."/>
            <person name="Gentemann C."/>
            <person name="Eikrem W."/>
            <person name="Gready J.E."/>
            <person name="John U."/>
            <person name="Lanier W."/>
            <person name="Lindquist E.A."/>
            <person name="Lucas S."/>
            <person name="Mayer K.F."/>
            <person name="Moreau H."/>
            <person name="Not F."/>
            <person name="Otillar R."/>
            <person name="Panaud O."/>
            <person name="Pangilinan J."/>
            <person name="Paulsen I."/>
            <person name="Piegu B."/>
            <person name="Poliakov A."/>
            <person name="Robbens S."/>
            <person name="Schmutz J."/>
            <person name="Toulza E."/>
            <person name="Wyss T."/>
            <person name="Zelensky A."/>
            <person name="Zhou K."/>
            <person name="Armbrust E.V."/>
            <person name="Bhattacharya D."/>
            <person name="Goodenough U.W."/>
            <person name="Van de Peer Y."/>
            <person name="Grigoriev I.V."/>
        </authorList>
    </citation>
    <scope>NUCLEOTIDE SEQUENCE [LARGE SCALE GENOMIC DNA]</scope>
    <source>
        <strain evidence="2">RCC299 / NOUM17</strain>
    </source>
</reference>
<proteinExistence type="predicted"/>
<dbReference type="AlphaFoldDB" id="C1DYP8"/>